<feature type="binding site" description="via phosphate group" evidence="9">
    <location>
        <position position="101"/>
    </location>
    <ligand>
        <name>Mg(2+)</name>
        <dbReference type="ChEBI" id="CHEBI:18420"/>
    </ligand>
</feature>
<evidence type="ECO:0000256" key="6">
    <source>
        <dbReference type="ARBA" id="ARBA00050364"/>
    </source>
</evidence>
<dbReference type="GO" id="GO:0006048">
    <property type="term" value="P:UDP-N-acetylglucosamine biosynthetic process"/>
    <property type="evidence" value="ECO:0007669"/>
    <property type="project" value="TreeGrafter"/>
</dbReference>
<dbReference type="Pfam" id="PF02880">
    <property type="entry name" value="PGM_PMM_III"/>
    <property type="match status" value="1"/>
</dbReference>
<dbReference type="Pfam" id="PF00408">
    <property type="entry name" value="PGM_PMM_IV"/>
    <property type="match status" value="1"/>
</dbReference>
<dbReference type="PANTHER" id="PTHR42946">
    <property type="entry name" value="PHOSPHOHEXOSE MUTASE"/>
    <property type="match status" value="1"/>
</dbReference>
<dbReference type="Gene3D" id="3.40.120.10">
    <property type="entry name" value="Alpha-D-Glucose-1,6-Bisphosphate, subunit A, domain 3"/>
    <property type="match status" value="3"/>
</dbReference>
<dbReference type="Pfam" id="PF02879">
    <property type="entry name" value="PGM_PMM_II"/>
    <property type="match status" value="1"/>
</dbReference>
<dbReference type="GO" id="GO:0000287">
    <property type="term" value="F:magnesium ion binding"/>
    <property type="evidence" value="ECO:0007669"/>
    <property type="project" value="UniProtKB-UniRule"/>
</dbReference>
<dbReference type="GO" id="GO:0008966">
    <property type="term" value="F:phosphoglucosamine mutase activity"/>
    <property type="evidence" value="ECO:0007669"/>
    <property type="project" value="UniProtKB-UniRule"/>
</dbReference>
<comment type="cofactor">
    <cofactor evidence="9">
        <name>Mg(2+)</name>
        <dbReference type="ChEBI" id="CHEBI:18420"/>
    </cofactor>
    <text evidence="9">Binds 1 Mg(2+) ion per subunit.</text>
</comment>
<keyword evidence="4 9" id="KW-0460">Magnesium</keyword>
<feature type="domain" description="Alpha-D-phosphohexomutase alpha/beta/alpha" evidence="13">
    <location>
        <begin position="256"/>
        <end position="363"/>
    </location>
</feature>
<dbReference type="CDD" id="cd05802">
    <property type="entry name" value="GlmM"/>
    <property type="match status" value="1"/>
</dbReference>
<feature type="binding site" evidence="9">
    <location>
        <position position="239"/>
    </location>
    <ligand>
        <name>Mg(2+)</name>
        <dbReference type="ChEBI" id="CHEBI:18420"/>
    </ligand>
</feature>
<evidence type="ECO:0000256" key="4">
    <source>
        <dbReference type="ARBA" id="ARBA00022842"/>
    </source>
</evidence>
<evidence type="ECO:0000256" key="7">
    <source>
        <dbReference type="ARBA" id="ARBA00066330"/>
    </source>
</evidence>
<comment type="catalytic activity">
    <reaction evidence="6 9">
        <text>alpha-D-glucosamine 1-phosphate = D-glucosamine 6-phosphate</text>
        <dbReference type="Rhea" id="RHEA:23424"/>
        <dbReference type="ChEBI" id="CHEBI:58516"/>
        <dbReference type="ChEBI" id="CHEBI:58725"/>
        <dbReference type="EC" id="5.4.2.10"/>
    </reaction>
</comment>
<evidence type="ECO:0000256" key="8">
    <source>
        <dbReference type="ARBA" id="ARBA00068193"/>
    </source>
</evidence>
<dbReference type="PANTHER" id="PTHR42946:SF1">
    <property type="entry name" value="PHOSPHOGLUCOMUTASE (ALPHA-D-GLUCOSE-1,6-BISPHOSPHATE-DEPENDENT)"/>
    <property type="match status" value="1"/>
</dbReference>
<keyword evidence="3 9" id="KW-0479">Metal-binding</keyword>
<dbReference type="RefSeq" id="WP_149545135.1">
    <property type="nucleotide sequence ID" value="NZ_VTPS01000008.1"/>
</dbReference>
<feature type="domain" description="Alpha-D-phosphohexomutase alpha/beta/alpha" evidence="11">
    <location>
        <begin position="3"/>
        <end position="135"/>
    </location>
</feature>
<dbReference type="SUPFAM" id="SSF53738">
    <property type="entry name" value="Phosphoglucomutase, first 3 domains"/>
    <property type="match status" value="3"/>
</dbReference>
<comment type="PTM">
    <text evidence="9">Activated by phosphorylation.</text>
</comment>
<keyword evidence="15" id="KW-1185">Reference proteome</keyword>
<gene>
    <name evidence="9" type="primary">glmM</name>
    <name evidence="14" type="ORF">FWJ32_06400</name>
</gene>
<dbReference type="AlphaFoldDB" id="A0A5D8QFV7"/>
<reference evidence="14 15" key="1">
    <citation type="submission" date="2019-08" db="EMBL/GenBank/DDBJ databases">
        <title>Calorimonas adulescens gen. nov., sp. nov., an anaerobic thermophilic bacterium from Sakhalin hot spring.</title>
        <authorList>
            <person name="Khomyakova M.A."/>
            <person name="Merkel A.Y."/>
            <person name="Novikov A."/>
            <person name="Bonch-Osmolovskaya E.A."/>
            <person name="Slobodkin A.I."/>
        </authorList>
    </citation>
    <scope>NUCLEOTIDE SEQUENCE [LARGE SCALE GENOMIC DNA]</scope>
    <source>
        <strain evidence="14 15">A05MB</strain>
    </source>
</reference>
<dbReference type="Gene3D" id="3.30.310.50">
    <property type="entry name" value="Alpha-D-phosphohexomutase, C-terminal domain"/>
    <property type="match status" value="1"/>
</dbReference>
<comment type="caution">
    <text evidence="14">The sequence shown here is derived from an EMBL/GenBank/DDBJ whole genome shotgun (WGS) entry which is preliminary data.</text>
</comment>
<name>A0A5D8QFV7_9THEO</name>
<dbReference type="EC" id="5.4.2.10" evidence="7 9"/>
<evidence type="ECO:0000313" key="14">
    <source>
        <dbReference type="EMBL" id="TZE82118.1"/>
    </source>
</evidence>
<keyword evidence="2 9" id="KW-0597">Phosphoprotein</keyword>
<dbReference type="EMBL" id="VTPS01000008">
    <property type="protein sequence ID" value="TZE82118.1"/>
    <property type="molecule type" value="Genomic_DNA"/>
</dbReference>
<dbReference type="InterPro" id="IPR005843">
    <property type="entry name" value="A-D-PHexomutase_C"/>
</dbReference>
<feature type="binding site" evidence="9">
    <location>
        <position position="241"/>
    </location>
    <ligand>
        <name>Mg(2+)</name>
        <dbReference type="ChEBI" id="CHEBI:18420"/>
    </ligand>
</feature>
<evidence type="ECO:0000256" key="3">
    <source>
        <dbReference type="ARBA" id="ARBA00022723"/>
    </source>
</evidence>
<feature type="active site" description="Phosphoserine intermediate" evidence="9">
    <location>
        <position position="101"/>
    </location>
</feature>
<dbReference type="InterPro" id="IPR005844">
    <property type="entry name" value="A-D-PHexomutase_a/b/a-I"/>
</dbReference>
<feature type="modified residue" description="Phosphoserine" evidence="9">
    <location>
        <position position="101"/>
    </location>
</feature>
<dbReference type="NCBIfam" id="NF008139">
    <property type="entry name" value="PRK10887.1"/>
    <property type="match status" value="1"/>
</dbReference>
<dbReference type="InterPro" id="IPR036900">
    <property type="entry name" value="A-D-PHexomutase_C_sf"/>
</dbReference>
<dbReference type="Proteomes" id="UP000322976">
    <property type="component" value="Unassembled WGS sequence"/>
</dbReference>
<dbReference type="GO" id="GO:0009252">
    <property type="term" value="P:peptidoglycan biosynthetic process"/>
    <property type="evidence" value="ECO:0007669"/>
    <property type="project" value="TreeGrafter"/>
</dbReference>
<dbReference type="Pfam" id="PF02878">
    <property type="entry name" value="PGM_PMM_I"/>
    <property type="match status" value="1"/>
</dbReference>
<feature type="binding site" evidence="9">
    <location>
        <position position="243"/>
    </location>
    <ligand>
        <name>Mg(2+)</name>
        <dbReference type="ChEBI" id="CHEBI:18420"/>
    </ligand>
</feature>
<dbReference type="FunFam" id="3.30.310.50:FF:000001">
    <property type="entry name" value="Phosphoglucosamine mutase"/>
    <property type="match status" value="1"/>
</dbReference>
<comment type="similarity">
    <text evidence="1 9">Belongs to the phosphohexose mutase family.</text>
</comment>
<dbReference type="InterPro" id="IPR016055">
    <property type="entry name" value="A-D-PHexomutase_a/b/a-I/II/III"/>
</dbReference>
<sequence length="447" mass="48799">MGRLFGTDGVRGVANDELSLELAYKLGETVTYTLKKENDKKPAIAVGRDTRVSGDMLEAALMAGIMAGGGDVYYLGVIPTPAVAYLTRHYGADAGAVISASHNPMEFNGIKFFNGDGFKLPDEVEDDIEAGLEKNGCCRPTGMEIGRRYDMKDAEEVYIDFLKSVEELDIKGMKIAIDSANGASYRVAPALFRTLGAEVRVINNVPTGFNINHGCGSTHIEALQEYVRETGADIGLAFDGDADRLIAVDEKGNEVNGDRIMAICGLDLKERGLLSKDTVVATVMSNLGLEVALKEHGIKLIRTRVGDRYVLEEMKRHGYSIGGEQSGHIIFLESSTTGDGLITAMKLLGALKRRGRTLSELAGMVPDFPQVLVNARVANNKKEFYVEDEVILSEIRRIEAHFDDRGRVVIRPSGTEPLVRVMIEGDNLEEVKREAEGLARLIEERLS</sequence>
<keyword evidence="5 9" id="KW-0413">Isomerase</keyword>
<dbReference type="InterPro" id="IPR005846">
    <property type="entry name" value="A-D-PHexomutase_a/b/a-III"/>
</dbReference>
<dbReference type="PRINTS" id="PR00509">
    <property type="entry name" value="PGMPMM"/>
</dbReference>
<protein>
    <recommendedName>
        <fullName evidence="8 9">Phosphoglucosamine mutase</fullName>
        <ecNumber evidence="7 9">5.4.2.10</ecNumber>
    </recommendedName>
</protein>
<evidence type="ECO:0000259" key="12">
    <source>
        <dbReference type="Pfam" id="PF02879"/>
    </source>
</evidence>
<feature type="domain" description="Alpha-D-phosphohexomutase C-terminal" evidence="10">
    <location>
        <begin position="372"/>
        <end position="440"/>
    </location>
</feature>
<feature type="domain" description="Alpha-D-phosphohexomutase alpha/beta/alpha" evidence="12">
    <location>
        <begin position="158"/>
        <end position="252"/>
    </location>
</feature>
<dbReference type="InterPro" id="IPR006352">
    <property type="entry name" value="GlmM_bact"/>
</dbReference>
<dbReference type="InterPro" id="IPR005841">
    <property type="entry name" value="Alpha-D-phosphohexomutase_SF"/>
</dbReference>
<evidence type="ECO:0000256" key="5">
    <source>
        <dbReference type="ARBA" id="ARBA00023235"/>
    </source>
</evidence>
<evidence type="ECO:0000256" key="9">
    <source>
        <dbReference type="HAMAP-Rule" id="MF_01554"/>
    </source>
</evidence>
<proteinExistence type="inferred from homology"/>
<comment type="function">
    <text evidence="9">Catalyzes the conversion of glucosamine-6-phosphate to glucosamine-1-phosphate.</text>
</comment>
<evidence type="ECO:0000259" key="10">
    <source>
        <dbReference type="Pfam" id="PF00408"/>
    </source>
</evidence>
<organism evidence="14 15">
    <name type="scientific">Calorimonas adulescens</name>
    <dbReference type="NCBI Taxonomy" id="2606906"/>
    <lineage>
        <taxon>Bacteria</taxon>
        <taxon>Bacillati</taxon>
        <taxon>Bacillota</taxon>
        <taxon>Clostridia</taxon>
        <taxon>Thermoanaerobacterales</taxon>
        <taxon>Thermoanaerobacteraceae</taxon>
        <taxon>Calorimonas</taxon>
    </lineage>
</organism>
<dbReference type="HAMAP" id="MF_01554_B">
    <property type="entry name" value="GlmM_B"/>
    <property type="match status" value="1"/>
</dbReference>
<evidence type="ECO:0000259" key="11">
    <source>
        <dbReference type="Pfam" id="PF02878"/>
    </source>
</evidence>
<dbReference type="FunFam" id="3.40.120.10:FF:000002">
    <property type="entry name" value="Phosphoglucosamine mutase"/>
    <property type="match status" value="1"/>
</dbReference>
<evidence type="ECO:0000256" key="1">
    <source>
        <dbReference type="ARBA" id="ARBA00010231"/>
    </source>
</evidence>
<dbReference type="GO" id="GO:0004615">
    <property type="term" value="F:phosphomannomutase activity"/>
    <property type="evidence" value="ECO:0007669"/>
    <property type="project" value="TreeGrafter"/>
</dbReference>
<evidence type="ECO:0000259" key="13">
    <source>
        <dbReference type="Pfam" id="PF02880"/>
    </source>
</evidence>
<evidence type="ECO:0000313" key="15">
    <source>
        <dbReference type="Proteomes" id="UP000322976"/>
    </source>
</evidence>
<accession>A0A5D8QFV7</accession>
<dbReference type="GO" id="GO:0005829">
    <property type="term" value="C:cytosol"/>
    <property type="evidence" value="ECO:0007669"/>
    <property type="project" value="TreeGrafter"/>
</dbReference>
<evidence type="ECO:0000256" key="2">
    <source>
        <dbReference type="ARBA" id="ARBA00022553"/>
    </source>
</evidence>
<dbReference type="GO" id="GO:0005975">
    <property type="term" value="P:carbohydrate metabolic process"/>
    <property type="evidence" value="ECO:0007669"/>
    <property type="project" value="InterPro"/>
</dbReference>
<dbReference type="NCBIfam" id="TIGR01455">
    <property type="entry name" value="glmM"/>
    <property type="match status" value="1"/>
</dbReference>
<dbReference type="InterPro" id="IPR005845">
    <property type="entry name" value="A-D-PHexomutase_a/b/a-II"/>
</dbReference>
<dbReference type="InterPro" id="IPR050060">
    <property type="entry name" value="Phosphoglucosamine_mutase"/>
</dbReference>
<dbReference type="SUPFAM" id="SSF55957">
    <property type="entry name" value="Phosphoglucomutase, C-terminal domain"/>
    <property type="match status" value="1"/>
</dbReference>
<dbReference type="FunFam" id="3.40.120.10:FF:000001">
    <property type="entry name" value="Phosphoglucosamine mutase"/>
    <property type="match status" value="1"/>
</dbReference>